<feature type="chain" id="PRO_5035827193" evidence="2">
    <location>
        <begin position="19"/>
        <end position="153"/>
    </location>
</feature>
<name>A0A8R1HXB7_CAEJA</name>
<evidence type="ECO:0000256" key="1">
    <source>
        <dbReference type="SAM" id="MobiDB-lite"/>
    </source>
</evidence>
<feature type="region of interest" description="Disordered" evidence="1">
    <location>
        <begin position="46"/>
        <end position="153"/>
    </location>
</feature>
<organism evidence="3 4">
    <name type="scientific">Caenorhabditis japonica</name>
    <dbReference type="NCBI Taxonomy" id="281687"/>
    <lineage>
        <taxon>Eukaryota</taxon>
        <taxon>Metazoa</taxon>
        <taxon>Ecdysozoa</taxon>
        <taxon>Nematoda</taxon>
        <taxon>Chromadorea</taxon>
        <taxon>Rhabditida</taxon>
        <taxon>Rhabditina</taxon>
        <taxon>Rhabditomorpha</taxon>
        <taxon>Rhabditoidea</taxon>
        <taxon>Rhabditidae</taxon>
        <taxon>Peloderinae</taxon>
        <taxon>Caenorhabditis</taxon>
    </lineage>
</organism>
<sequence length="153" mass="15874">MTMRTIFALLLLVSATLAILGAANYDSSSKIASNATRIVRTSEFTVGPLEDDASEEDLETKREEVTVSEETHVEQPKRRVRRGSGGQQSQYGGGQQNGGGSKQGRGGMGKQGGYSGGQSGGNGNGNGNGGGRGQSQYGGGQGQGQQQQQNSQY</sequence>
<feature type="compositionally biased region" description="Acidic residues" evidence="1">
    <location>
        <begin position="49"/>
        <end position="58"/>
    </location>
</feature>
<keyword evidence="4" id="KW-1185">Reference proteome</keyword>
<accession>A0A8R1HXB7</accession>
<dbReference type="AlphaFoldDB" id="A0A8R1HXB7"/>
<evidence type="ECO:0000256" key="2">
    <source>
        <dbReference type="SAM" id="SignalP"/>
    </source>
</evidence>
<keyword evidence="2" id="KW-0732">Signal</keyword>
<dbReference type="EnsemblMetazoa" id="CJA08918b.1">
    <property type="protein sequence ID" value="CJA08918b.1"/>
    <property type="gene ID" value="WBGene00128121"/>
</dbReference>
<feature type="signal peptide" evidence="2">
    <location>
        <begin position="1"/>
        <end position="18"/>
    </location>
</feature>
<reference evidence="4" key="1">
    <citation type="submission" date="2010-08" db="EMBL/GenBank/DDBJ databases">
        <authorList>
            <consortium name="Caenorhabditis japonica Sequencing Consortium"/>
            <person name="Wilson R.K."/>
        </authorList>
    </citation>
    <scope>NUCLEOTIDE SEQUENCE [LARGE SCALE GENOMIC DNA]</scope>
    <source>
        <strain evidence="4">DF5081</strain>
    </source>
</reference>
<feature type="compositionally biased region" description="Low complexity" evidence="1">
    <location>
        <begin position="144"/>
        <end position="153"/>
    </location>
</feature>
<feature type="compositionally biased region" description="Gly residues" evidence="1">
    <location>
        <begin position="83"/>
        <end position="143"/>
    </location>
</feature>
<feature type="compositionally biased region" description="Basic and acidic residues" evidence="1">
    <location>
        <begin position="59"/>
        <end position="77"/>
    </location>
</feature>
<dbReference type="OMA" id="CAYALIG"/>
<protein>
    <submittedName>
        <fullName evidence="3">Uncharacterized protein</fullName>
    </submittedName>
</protein>
<reference evidence="3" key="2">
    <citation type="submission" date="2022-06" db="UniProtKB">
        <authorList>
            <consortium name="EnsemblMetazoa"/>
        </authorList>
    </citation>
    <scope>IDENTIFICATION</scope>
    <source>
        <strain evidence="3">DF5081</strain>
    </source>
</reference>
<evidence type="ECO:0000313" key="3">
    <source>
        <dbReference type="EnsemblMetazoa" id="CJA08918b.1"/>
    </source>
</evidence>
<evidence type="ECO:0000313" key="4">
    <source>
        <dbReference type="Proteomes" id="UP000005237"/>
    </source>
</evidence>
<dbReference type="Proteomes" id="UP000005237">
    <property type="component" value="Unassembled WGS sequence"/>
</dbReference>
<proteinExistence type="predicted"/>